<proteinExistence type="predicted"/>
<dbReference type="RefSeq" id="WP_281092739.1">
    <property type="nucleotide sequence ID" value="NZ_JARYZI010000001.1"/>
</dbReference>
<dbReference type="InterPro" id="IPR009362">
    <property type="entry name" value="YhcG_C"/>
</dbReference>
<accession>A0ABT6N963</accession>
<dbReference type="Pfam" id="PF06250">
    <property type="entry name" value="YhcG_C"/>
    <property type="match status" value="2"/>
</dbReference>
<feature type="domain" description="YhcG PDDEXK nuclease" evidence="1">
    <location>
        <begin position="13"/>
        <end position="62"/>
    </location>
</feature>
<comment type="caution">
    <text evidence="2">The sequence shown here is derived from an EMBL/GenBank/DDBJ whole genome shotgun (WGS) entry which is preliminary data.</text>
</comment>
<protein>
    <submittedName>
        <fullName evidence="2">PDDEXK nuclease domain-containing protein</fullName>
    </submittedName>
</protein>
<keyword evidence="3" id="KW-1185">Reference proteome</keyword>
<reference evidence="2 3" key="1">
    <citation type="submission" date="2023-04" db="EMBL/GenBank/DDBJ databases">
        <title>Fusibacter bizertensis strain WBS, isolated from littoral bottom sediments of the Arctic seas - biochemical and genomic analysis.</title>
        <authorList>
            <person name="Brioukhanov A.L."/>
        </authorList>
    </citation>
    <scope>NUCLEOTIDE SEQUENCE [LARGE SCALE GENOMIC DNA]</scope>
    <source>
        <strain evidence="2 3">WBS</strain>
    </source>
</reference>
<dbReference type="PANTHER" id="PTHR30547:SF5">
    <property type="entry name" value="NUCLEASE YHCG-RELATED"/>
    <property type="match status" value="1"/>
</dbReference>
<feature type="domain" description="YhcG PDDEXK nuclease" evidence="1">
    <location>
        <begin position="68"/>
        <end position="132"/>
    </location>
</feature>
<dbReference type="InterPro" id="IPR053148">
    <property type="entry name" value="PD-DEXK-like_domain"/>
</dbReference>
<dbReference type="Proteomes" id="UP001158045">
    <property type="component" value="Unassembled WGS sequence"/>
</dbReference>
<organism evidence="2 3">
    <name type="scientific">Fusibacter bizertensis</name>
    <dbReference type="NCBI Taxonomy" id="1488331"/>
    <lineage>
        <taxon>Bacteria</taxon>
        <taxon>Bacillati</taxon>
        <taxon>Bacillota</taxon>
        <taxon>Clostridia</taxon>
        <taxon>Eubacteriales</taxon>
        <taxon>Eubacteriales Family XII. Incertae Sedis</taxon>
        <taxon>Fusibacter</taxon>
    </lineage>
</organism>
<evidence type="ECO:0000313" key="3">
    <source>
        <dbReference type="Proteomes" id="UP001158045"/>
    </source>
</evidence>
<evidence type="ECO:0000313" key="2">
    <source>
        <dbReference type="EMBL" id="MDH8676939.1"/>
    </source>
</evidence>
<gene>
    <name evidence="2" type="ORF">QE109_02205</name>
</gene>
<dbReference type="EMBL" id="JARYZI010000001">
    <property type="protein sequence ID" value="MDH8676939.1"/>
    <property type="molecule type" value="Genomic_DNA"/>
</dbReference>
<name>A0ABT6N963_9FIRM</name>
<evidence type="ECO:0000259" key="1">
    <source>
        <dbReference type="Pfam" id="PF06250"/>
    </source>
</evidence>
<sequence length="143" mass="16975">MNANKDSDVLTPKQVIKDQYVLEFLGINKYEKLYENDLEEKLLTHLQEFLLELRRGFSLCRSSKTILHLQMYVNYYTRKLMNEDDNLPIGIVLCTDKSDAVVKYTLPDDNKQIFASKYMLYIPAKDEFKEELLKERDCIESYK</sequence>
<dbReference type="PANTHER" id="PTHR30547">
    <property type="entry name" value="UNCHARACTERIZED PROTEIN YHCG-RELATED"/>
    <property type="match status" value="1"/>
</dbReference>